<dbReference type="RefSeq" id="WP_040136359.1">
    <property type="nucleotide sequence ID" value="NZ_CP009889.1"/>
</dbReference>
<evidence type="ECO:0000256" key="1">
    <source>
        <dbReference type="ARBA" id="ARBA00004651"/>
    </source>
</evidence>
<feature type="transmembrane region" description="Helical" evidence="9">
    <location>
        <begin position="182"/>
        <end position="202"/>
    </location>
</feature>
<dbReference type="InterPro" id="IPR047055">
    <property type="entry name" value="MotA-like"/>
</dbReference>
<feature type="transmembrane region" description="Helical" evidence="9">
    <location>
        <begin position="150"/>
        <end position="170"/>
    </location>
</feature>
<dbReference type="KEGG" id="pseo:OM33_20435"/>
<keyword evidence="4" id="KW-1003">Cell membrane</keyword>
<sequence>MDSASGFGLSTIILALIFGIFASGAAPEAYANLSSICIVLGGTLGAVMLSYRLSKFVAAIKHIKWVFSKSTPDLFSTMDELVELAEVSRKSGFLGLEEKPINDPFMAKAINLLVDGHSPEAIEFTMNRDILHTRQNNNDAIKVMNSFTELAPAMGMIGTLIGLVAMLIAMDDPKTIGPQMSVALLTTLYGALIANGITGPFANKLGERAEEIKHHMCLVRDGIMHIAKGDNPKTMMNLLAGYLGEDLTSNSGLLDEKTEVSQ</sequence>
<evidence type="ECO:0000256" key="6">
    <source>
        <dbReference type="ARBA" id="ARBA00022779"/>
    </source>
</evidence>
<organism evidence="11 12">
    <name type="scientific">Pseudoalteromonas piratica</name>
    <dbReference type="NCBI Taxonomy" id="1348114"/>
    <lineage>
        <taxon>Bacteria</taxon>
        <taxon>Pseudomonadati</taxon>
        <taxon>Pseudomonadota</taxon>
        <taxon>Gammaproteobacteria</taxon>
        <taxon>Alteromonadales</taxon>
        <taxon>Pseudoalteromonadaceae</taxon>
        <taxon>Pseudoalteromonas</taxon>
    </lineage>
</organism>
<dbReference type="PROSITE" id="PS01307">
    <property type="entry name" value="MOTA"/>
    <property type="match status" value="1"/>
</dbReference>
<dbReference type="GO" id="GO:0006935">
    <property type="term" value="P:chemotaxis"/>
    <property type="evidence" value="ECO:0007669"/>
    <property type="project" value="InterPro"/>
</dbReference>
<reference evidence="11 12" key="1">
    <citation type="submission" date="2014-11" db="EMBL/GenBank/DDBJ databases">
        <title>Complete Genome Sequence of Pseudoalteromonas sp. Strain OCN003 Isolated from Kaneohe Bay, Oahu, Hawaii.</title>
        <authorList>
            <person name="Beurmann S."/>
            <person name="Videau P."/>
            <person name="Ushijima B."/>
            <person name="Smith A.M."/>
            <person name="Aeby G.S."/>
            <person name="Callahan S.M."/>
            <person name="Belcaid M."/>
        </authorList>
    </citation>
    <scope>NUCLEOTIDE SEQUENCE [LARGE SCALE GENOMIC DNA]</scope>
    <source>
        <strain evidence="11 12">OCN003</strain>
    </source>
</reference>
<comment type="similarity">
    <text evidence="2">Belongs to the MotA family.</text>
</comment>
<dbReference type="PANTHER" id="PTHR30433:SF2">
    <property type="entry name" value="MOTILITY PROTEIN A"/>
    <property type="match status" value="1"/>
</dbReference>
<dbReference type="GO" id="GO:0071978">
    <property type="term" value="P:bacterial-type flagellum-dependent swarming motility"/>
    <property type="evidence" value="ECO:0007669"/>
    <property type="project" value="InterPro"/>
</dbReference>
<gene>
    <name evidence="11" type="ORF">OM33_20435</name>
</gene>
<dbReference type="STRING" id="1348114.OM33_20435"/>
<dbReference type="InterPro" id="IPR002898">
    <property type="entry name" value="MotA_ExbB_proton_chnl"/>
</dbReference>
<feature type="transmembrane region" description="Helical" evidence="9">
    <location>
        <begin position="7"/>
        <end position="26"/>
    </location>
</feature>
<keyword evidence="12" id="KW-1185">Reference proteome</keyword>
<comment type="subcellular location">
    <subcellularLocation>
        <location evidence="1">Cell membrane</location>
        <topology evidence="1">Multi-pass membrane protein</topology>
    </subcellularLocation>
</comment>
<evidence type="ECO:0000256" key="2">
    <source>
        <dbReference type="ARBA" id="ARBA00008038"/>
    </source>
</evidence>
<keyword evidence="3" id="KW-0813">Transport</keyword>
<dbReference type="Pfam" id="PF01618">
    <property type="entry name" value="MotA_ExbB"/>
    <property type="match status" value="1"/>
</dbReference>
<dbReference type="eggNOG" id="COG1291">
    <property type="taxonomic scope" value="Bacteria"/>
</dbReference>
<accession>A0A0A7EMV2</accession>
<dbReference type="HOGENOM" id="CLU_079895_1_0_6"/>
<name>A0A0A7EMV2_9GAMM</name>
<dbReference type="GO" id="GO:0005886">
    <property type="term" value="C:plasma membrane"/>
    <property type="evidence" value="ECO:0007669"/>
    <property type="project" value="UniProtKB-SubCell"/>
</dbReference>
<keyword evidence="6" id="KW-0283">Flagellar rotation</keyword>
<dbReference type="OrthoDB" id="9806929at2"/>
<evidence type="ECO:0000259" key="10">
    <source>
        <dbReference type="Pfam" id="PF01618"/>
    </source>
</evidence>
<keyword evidence="7 9" id="KW-1133">Transmembrane helix</keyword>
<dbReference type="EMBL" id="CP009889">
    <property type="protein sequence ID" value="AIY67401.1"/>
    <property type="molecule type" value="Genomic_DNA"/>
</dbReference>
<dbReference type="InterPro" id="IPR000540">
    <property type="entry name" value="Flag_MotA_CS"/>
</dbReference>
<evidence type="ECO:0000256" key="8">
    <source>
        <dbReference type="ARBA" id="ARBA00023136"/>
    </source>
</evidence>
<evidence type="ECO:0000256" key="7">
    <source>
        <dbReference type="ARBA" id="ARBA00022989"/>
    </source>
</evidence>
<dbReference type="PANTHER" id="PTHR30433">
    <property type="entry name" value="CHEMOTAXIS PROTEIN MOTA"/>
    <property type="match status" value="1"/>
</dbReference>
<feature type="transmembrane region" description="Helical" evidence="9">
    <location>
        <begin position="32"/>
        <end position="51"/>
    </location>
</feature>
<dbReference type="Proteomes" id="UP000030341">
    <property type="component" value="Chromosome 2"/>
</dbReference>
<proteinExistence type="inferred from homology"/>
<evidence type="ECO:0000256" key="5">
    <source>
        <dbReference type="ARBA" id="ARBA00022692"/>
    </source>
</evidence>
<protein>
    <recommendedName>
        <fullName evidence="10">MotA/TolQ/ExbB proton channel domain-containing protein</fullName>
    </recommendedName>
</protein>
<evidence type="ECO:0000313" key="12">
    <source>
        <dbReference type="Proteomes" id="UP000030341"/>
    </source>
</evidence>
<evidence type="ECO:0000313" key="11">
    <source>
        <dbReference type="EMBL" id="AIY67401.1"/>
    </source>
</evidence>
<evidence type="ECO:0000256" key="9">
    <source>
        <dbReference type="SAM" id="Phobius"/>
    </source>
</evidence>
<keyword evidence="5 9" id="KW-0812">Transmembrane</keyword>
<keyword evidence="8 9" id="KW-0472">Membrane</keyword>
<evidence type="ECO:0000256" key="3">
    <source>
        <dbReference type="ARBA" id="ARBA00022448"/>
    </source>
</evidence>
<feature type="domain" description="MotA/TolQ/ExbB proton channel" evidence="10">
    <location>
        <begin position="99"/>
        <end position="216"/>
    </location>
</feature>
<evidence type="ECO:0000256" key="4">
    <source>
        <dbReference type="ARBA" id="ARBA00022475"/>
    </source>
</evidence>
<dbReference type="AlphaFoldDB" id="A0A0A7EMV2"/>